<feature type="transmembrane region" description="Helical" evidence="6">
    <location>
        <begin position="45"/>
        <end position="73"/>
    </location>
</feature>
<dbReference type="PANTHER" id="PTHR30250:SF26">
    <property type="entry name" value="PSMA PROTEIN"/>
    <property type="match status" value="1"/>
</dbReference>
<gene>
    <name evidence="7" type="ORF">HHO38_00235</name>
</gene>
<evidence type="ECO:0000256" key="6">
    <source>
        <dbReference type="SAM" id="Phobius"/>
    </source>
</evidence>
<sequence>MSTTSENNKRIAKNTLFLYFRTLLVMLVSLYMSRVVLDTLGVEDYGIYNVVGGIVTFFNIISSSLSGAISRFITIALGEGDRERLRRIFSTSVSIQIGMAIIVFIVSEIVGVWFLNTQMNIAADRLDAANWVLQCSILTFVVNLMSIPYNAMIVAHEQMKVFAYISVLDVLLKLGVAFSLYLSWGDSLKMYAVLLLGVALLIRCAYGLYCKCHFEECFYQFVLDKGLLVEMGRFAGWSLIPNTAYLLNTQGVNMLINIYFGVTLNAARAVATQVEIALGSFVSNFTVALNPPITKAYAMGERTYMIDLICKGTRYSFFIVYLCVVPLVLEAETILSLWLKHVPEQAVVFTRLAVFSTLMMQMGSSMLVAILATGNIRRYQISVTLIGSMVFPLSWFAYRTGFPASSTYMIFIVIYFLLNFVRLVVLKRLVDFPVFLFLRVVMLKLGLVSLCSFVLPGVVFYGMAPSFMRLLLVVPLSLLSTCACIYLMGLESGERMFLRAKLSSFFNQKFRNNL</sequence>
<evidence type="ECO:0000256" key="3">
    <source>
        <dbReference type="ARBA" id="ARBA00022692"/>
    </source>
</evidence>
<feature type="transmembrane region" description="Helical" evidence="6">
    <location>
        <begin position="315"/>
        <end position="339"/>
    </location>
</feature>
<organism evidence="7 8">
    <name type="scientific">Parabacteroides distasonis</name>
    <dbReference type="NCBI Taxonomy" id="823"/>
    <lineage>
        <taxon>Bacteria</taxon>
        <taxon>Pseudomonadati</taxon>
        <taxon>Bacteroidota</taxon>
        <taxon>Bacteroidia</taxon>
        <taxon>Bacteroidales</taxon>
        <taxon>Tannerellaceae</taxon>
        <taxon>Parabacteroides</taxon>
    </lineage>
</organism>
<dbReference type="InterPro" id="IPR002528">
    <property type="entry name" value="MATE_fam"/>
</dbReference>
<dbReference type="AlphaFoldDB" id="A0A7L5E5X2"/>
<feature type="transmembrane region" description="Helical" evidence="6">
    <location>
        <begin position="404"/>
        <end position="425"/>
    </location>
</feature>
<dbReference type="RefSeq" id="WP_170104841.1">
    <property type="nucleotide sequence ID" value="NZ_CP051672.1"/>
</dbReference>
<accession>A0A7L5E5X2</accession>
<dbReference type="GO" id="GO:0015297">
    <property type="term" value="F:antiporter activity"/>
    <property type="evidence" value="ECO:0007669"/>
    <property type="project" value="InterPro"/>
</dbReference>
<keyword evidence="4 6" id="KW-1133">Transmembrane helix</keyword>
<keyword evidence="2" id="KW-1003">Cell membrane</keyword>
<proteinExistence type="predicted"/>
<feature type="transmembrane region" description="Helical" evidence="6">
    <location>
        <begin position="467"/>
        <end position="489"/>
    </location>
</feature>
<feature type="transmembrane region" description="Helical" evidence="6">
    <location>
        <begin position="16"/>
        <end position="33"/>
    </location>
</feature>
<evidence type="ECO:0000313" key="7">
    <source>
        <dbReference type="EMBL" id="QJE26858.1"/>
    </source>
</evidence>
<protein>
    <submittedName>
        <fullName evidence="7">Lipopolysaccharide biosynthesis protein</fullName>
    </submittedName>
</protein>
<comment type="subcellular location">
    <subcellularLocation>
        <location evidence="1">Cell membrane</location>
        <topology evidence="1">Multi-pass membrane protein</topology>
    </subcellularLocation>
</comment>
<feature type="transmembrane region" description="Helical" evidence="6">
    <location>
        <begin position="93"/>
        <end position="116"/>
    </location>
</feature>
<evidence type="ECO:0000256" key="4">
    <source>
        <dbReference type="ARBA" id="ARBA00022989"/>
    </source>
</evidence>
<dbReference type="Pfam" id="PF01554">
    <property type="entry name" value="MatE"/>
    <property type="match status" value="1"/>
</dbReference>
<evidence type="ECO:0000256" key="1">
    <source>
        <dbReference type="ARBA" id="ARBA00004651"/>
    </source>
</evidence>
<feature type="transmembrane region" description="Helical" evidence="6">
    <location>
        <begin position="379"/>
        <end position="398"/>
    </location>
</feature>
<evidence type="ECO:0000256" key="2">
    <source>
        <dbReference type="ARBA" id="ARBA00022475"/>
    </source>
</evidence>
<feature type="transmembrane region" description="Helical" evidence="6">
    <location>
        <begin position="161"/>
        <end position="184"/>
    </location>
</feature>
<feature type="transmembrane region" description="Helical" evidence="6">
    <location>
        <begin position="351"/>
        <end position="372"/>
    </location>
</feature>
<dbReference type="Proteomes" id="UP000501982">
    <property type="component" value="Chromosome"/>
</dbReference>
<dbReference type="EMBL" id="CP051672">
    <property type="protein sequence ID" value="QJE26858.1"/>
    <property type="molecule type" value="Genomic_DNA"/>
</dbReference>
<evidence type="ECO:0000256" key="5">
    <source>
        <dbReference type="ARBA" id="ARBA00023136"/>
    </source>
</evidence>
<evidence type="ECO:0000313" key="8">
    <source>
        <dbReference type="Proteomes" id="UP000501982"/>
    </source>
</evidence>
<feature type="transmembrane region" description="Helical" evidence="6">
    <location>
        <begin position="128"/>
        <end position="149"/>
    </location>
</feature>
<dbReference type="GO" id="GO:0005886">
    <property type="term" value="C:plasma membrane"/>
    <property type="evidence" value="ECO:0007669"/>
    <property type="project" value="UniProtKB-SubCell"/>
</dbReference>
<keyword evidence="3 6" id="KW-0812">Transmembrane</keyword>
<keyword evidence="5 6" id="KW-0472">Membrane</keyword>
<feature type="transmembrane region" description="Helical" evidence="6">
    <location>
        <begin position="190"/>
        <end position="209"/>
    </location>
</feature>
<feature type="transmembrane region" description="Helical" evidence="6">
    <location>
        <begin position="437"/>
        <end position="461"/>
    </location>
</feature>
<dbReference type="GO" id="GO:0042910">
    <property type="term" value="F:xenobiotic transmembrane transporter activity"/>
    <property type="evidence" value="ECO:0007669"/>
    <property type="project" value="InterPro"/>
</dbReference>
<dbReference type="InterPro" id="IPR050833">
    <property type="entry name" value="Poly_Biosynth_Transport"/>
</dbReference>
<name>A0A7L5E5X2_PARDI</name>
<reference evidence="7 8" key="1">
    <citation type="submission" date="2020-04" db="EMBL/GenBank/DDBJ databases">
        <title>Complete Genomes and Methylome analysis of CBBP consortium that reverse antibiotic-induced susceptibility to vancomycin-resistant Enterococcus faecium infection.</title>
        <authorList>
            <person name="Fomenkov A."/>
            <person name="Zhang Z."/>
            <person name="Pamer E."/>
            <person name="Roberts R.J."/>
        </authorList>
    </citation>
    <scope>NUCLEOTIDE SEQUENCE [LARGE SCALE GENOMIC DNA]</scope>
    <source>
        <strain evidence="8">CBBP</strain>
    </source>
</reference>
<dbReference type="PANTHER" id="PTHR30250">
    <property type="entry name" value="PST FAMILY PREDICTED COLANIC ACID TRANSPORTER"/>
    <property type="match status" value="1"/>
</dbReference>